<evidence type="ECO:0000313" key="7">
    <source>
        <dbReference type="Proteomes" id="UP000427906"/>
    </source>
</evidence>
<keyword evidence="3" id="KW-0597">Phosphoprotein</keyword>
<dbReference type="GO" id="GO:0006355">
    <property type="term" value="P:regulation of DNA-templated transcription"/>
    <property type="evidence" value="ECO:0007669"/>
    <property type="project" value="InterPro"/>
</dbReference>
<evidence type="ECO:0000259" key="4">
    <source>
        <dbReference type="PROSITE" id="PS50045"/>
    </source>
</evidence>
<dbReference type="InterPro" id="IPR025662">
    <property type="entry name" value="Sigma_54_int_dom_ATP-bd_1"/>
</dbReference>
<keyword evidence="2" id="KW-0067">ATP-binding</keyword>
<dbReference type="PROSITE" id="PS50045">
    <property type="entry name" value="SIGMA54_INTERACT_4"/>
    <property type="match status" value="1"/>
</dbReference>
<dbReference type="PANTHER" id="PTHR32071:SF113">
    <property type="entry name" value="ALGINATE BIOSYNTHESIS TRANSCRIPTIONAL REGULATORY PROTEIN ALGB"/>
    <property type="match status" value="1"/>
</dbReference>
<gene>
    <name evidence="6" type="ORF">DSCA_17840</name>
</gene>
<feature type="domain" description="Response regulatory" evidence="5">
    <location>
        <begin position="5"/>
        <end position="118"/>
    </location>
</feature>
<evidence type="ECO:0000256" key="2">
    <source>
        <dbReference type="ARBA" id="ARBA00022840"/>
    </source>
</evidence>
<dbReference type="SMART" id="SM00448">
    <property type="entry name" value="REC"/>
    <property type="match status" value="1"/>
</dbReference>
<dbReference type="InterPro" id="IPR025943">
    <property type="entry name" value="Sigma_54_int_dom_ATP-bd_2"/>
</dbReference>
<feature type="domain" description="Sigma-54 factor interaction" evidence="4">
    <location>
        <begin position="142"/>
        <end position="373"/>
    </location>
</feature>
<evidence type="ECO:0000259" key="5">
    <source>
        <dbReference type="PROSITE" id="PS50110"/>
    </source>
</evidence>
<dbReference type="FunFam" id="3.40.50.300:FF:000006">
    <property type="entry name" value="DNA-binding transcriptional regulator NtrC"/>
    <property type="match status" value="1"/>
</dbReference>
<dbReference type="PROSITE" id="PS00675">
    <property type="entry name" value="SIGMA54_INTERACT_1"/>
    <property type="match status" value="1"/>
</dbReference>
<dbReference type="OrthoDB" id="9763792at2"/>
<dbReference type="SMART" id="SM00382">
    <property type="entry name" value="AAA"/>
    <property type="match status" value="1"/>
</dbReference>
<evidence type="ECO:0000256" key="1">
    <source>
        <dbReference type="ARBA" id="ARBA00022741"/>
    </source>
</evidence>
<name>A0A5K7YNE1_9BACT</name>
<dbReference type="Proteomes" id="UP000427906">
    <property type="component" value="Chromosome"/>
</dbReference>
<reference evidence="6 7" key="1">
    <citation type="submission" date="2019-11" db="EMBL/GenBank/DDBJ databases">
        <title>Comparative genomics of hydrocarbon-degrading Desulfosarcina strains.</title>
        <authorList>
            <person name="Watanabe M."/>
            <person name="Kojima H."/>
            <person name="Fukui M."/>
        </authorList>
    </citation>
    <scope>NUCLEOTIDE SEQUENCE [LARGE SCALE GENOMIC DNA]</scope>
    <source>
        <strain evidence="6 7">PL12</strain>
    </source>
</reference>
<dbReference type="SUPFAM" id="SSF52540">
    <property type="entry name" value="P-loop containing nucleoside triphosphate hydrolases"/>
    <property type="match status" value="1"/>
</dbReference>
<dbReference type="Pfam" id="PF00158">
    <property type="entry name" value="Sigma54_activat"/>
    <property type="match status" value="1"/>
</dbReference>
<protein>
    <submittedName>
        <fullName evidence="6">Acetoacetate metabolism regulatory protein AtoC</fullName>
    </submittedName>
</protein>
<dbReference type="GO" id="GO:0000160">
    <property type="term" value="P:phosphorelay signal transduction system"/>
    <property type="evidence" value="ECO:0007669"/>
    <property type="project" value="InterPro"/>
</dbReference>
<dbReference type="CDD" id="cd00009">
    <property type="entry name" value="AAA"/>
    <property type="match status" value="1"/>
</dbReference>
<dbReference type="Pfam" id="PF00072">
    <property type="entry name" value="Response_reg"/>
    <property type="match status" value="1"/>
</dbReference>
<dbReference type="InterPro" id="IPR001789">
    <property type="entry name" value="Sig_transdc_resp-reg_receiver"/>
</dbReference>
<keyword evidence="7" id="KW-1185">Reference proteome</keyword>
<dbReference type="Gene3D" id="3.40.50.2300">
    <property type="match status" value="1"/>
</dbReference>
<dbReference type="PROSITE" id="PS00676">
    <property type="entry name" value="SIGMA54_INTERACT_2"/>
    <property type="match status" value="1"/>
</dbReference>
<proteinExistence type="predicted"/>
<organism evidence="6 7">
    <name type="scientific">Desulfosarcina alkanivorans</name>
    <dbReference type="NCBI Taxonomy" id="571177"/>
    <lineage>
        <taxon>Bacteria</taxon>
        <taxon>Pseudomonadati</taxon>
        <taxon>Thermodesulfobacteriota</taxon>
        <taxon>Desulfobacteria</taxon>
        <taxon>Desulfobacterales</taxon>
        <taxon>Desulfosarcinaceae</taxon>
        <taxon>Desulfosarcina</taxon>
    </lineage>
</organism>
<dbReference type="Gene3D" id="3.40.50.300">
    <property type="entry name" value="P-loop containing nucleotide triphosphate hydrolases"/>
    <property type="match status" value="1"/>
</dbReference>
<accession>A0A5K7YNE1</accession>
<dbReference type="GO" id="GO:0005524">
    <property type="term" value="F:ATP binding"/>
    <property type="evidence" value="ECO:0007669"/>
    <property type="project" value="UniProtKB-KW"/>
</dbReference>
<dbReference type="Gene3D" id="1.10.8.60">
    <property type="match status" value="1"/>
</dbReference>
<dbReference type="InterPro" id="IPR003593">
    <property type="entry name" value="AAA+_ATPase"/>
</dbReference>
<dbReference type="PROSITE" id="PS50110">
    <property type="entry name" value="RESPONSE_REGULATORY"/>
    <property type="match status" value="1"/>
</dbReference>
<evidence type="ECO:0000256" key="3">
    <source>
        <dbReference type="PROSITE-ProRule" id="PRU00169"/>
    </source>
</evidence>
<dbReference type="InterPro" id="IPR002078">
    <property type="entry name" value="Sigma_54_int"/>
</dbReference>
<dbReference type="InterPro" id="IPR011006">
    <property type="entry name" value="CheY-like_superfamily"/>
</dbReference>
<dbReference type="AlphaFoldDB" id="A0A5K7YNE1"/>
<keyword evidence="1" id="KW-0547">Nucleotide-binding</keyword>
<dbReference type="InterPro" id="IPR027417">
    <property type="entry name" value="P-loop_NTPase"/>
</dbReference>
<dbReference type="SUPFAM" id="SSF52172">
    <property type="entry name" value="CheY-like"/>
    <property type="match status" value="1"/>
</dbReference>
<dbReference type="RefSeq" id="WP_155316071.1">
    <property type="nucleotide sequence ID" value="NZ_AP021874.1"/>
</dbReference>
<dbReference type="InterPro" id="IPR058031">
    <property type="entry name" value="AAA_lid_NorR"/>
</dbReference>
<dbReference type="Pfam" id="PF25601">
    <property type="entry name" value="AAA_lid_14"/>
    <property type="match status" value="1"/>
</dbReference>
<feature type="modified residue" description="4-aspartylphosphate" evidence="3">
    <location>
        <position position="53"/>
    </location>
</feature>
<dbReference type="KEGG" id="dalk:DSCA_17840"/>
<dbReference type="EMBL" id="AP021874">
    <property type="protein sequence ID" value="BBO67854.1"/>
    <property type="molecule type" value="Genomic_DNA"/>
</dbReference>
<evidence type="ECO:0000313" key="6">
    <source>
        <dbReference type="EMBL" id="BBO67854.1"/>
    </source>
</evidence>
<dbReference type="PANTHER" id="PTHR32071">
    <property type="entry name" value="TRANSCRIPTIONAL REGULATORY PROTEIN"/>
    <property type="match status" value="1"/>
</dbReference>
<sequence length="478" mass="53727">MTDYTLFIVDDEKTIREGITACFEEDYRLFSYMTAEDALQNLEAHDPDLVLLDIGLPGMNGIQALQELKAVNPDLPVIMITAYEDIHSVIQCMKQGAYDYIVKPLQMEGLEVAIANALETIRLKKEIKSLQEKLIRKNMPFFIGESQVFRDILDYVEKVAKSPDTPVLIIGETGTGKELIANTIHHRSPNFSGPFITVNCAAIPPNLIESELFGYEKGAFSGANAGGKKGLIEMADKGTLFLDEVGDLNLDAQAKLLRFMEDGEFYKVGGTEKKRVATRIVSATNKNLEEMIGKDTYRRDLFYRIGVIKIQEPSLKERDDDILIFTRYFLQMFNEKFDRSLTGISQTALELLKTHTWEGNVRELKNMMERAVLTAAGPELTSEDLGLGDFSAGEDAGDIPHFDLAPLSPKGVDLNAMRTYMDEFYFSQAMALAKGNETRAARLLNLKHHAFRYQYKKIMGRRTPENQETASEGNRNGI</sequence>